<proteinExistence type="predicted"/>
<evidence type="ECO:0000256" key="4">
    <source>
        <dbReference type="ARBA" id="ARBA00022679"/>
    </source>
</evidence>
<keyword evidence="3" id="KW-0288">FMN</keyword>
<dbReference type="InterPro" id="IPR023465">
    <property type="entry name" value="Riboflavin_kinase_dom_sf"/>
</dbReference>
<evidence type="ECO:0000313" key="10">
    <source>
        <dbReference type="Proteomes" id="UP000034581"/>
    </source>
</evidence>
<evidence type="ECO:0000256" key="7">
    <source>
        <dbReference type="ARBA" id="ARBA00047880"/>
    </source>
</evidence>
<dbReference type="EMBL" id="LBQB01000001">
    <property type="protein sequence ID" value="KKP70180.1"/>
    <property type="molecule type" value="Genomic_DNA"/>
</dbReference>
<evidence type="ECO:0000256" key="6">
    <source>
        <dbReference type="ARBA" id="ARBA00022840"/>
    </source>
</evidence>
<evidence type="ECO:0000256" key="1">
    <source>
        <dbReference type="ARBA" id="ARBA00012105"/>
    </source>
</evidence>
<dbReference type="GO" id="GO:0005524">
    <property type="term" value="F:ATP binding"/>
    <property type="evidence" value="ECO:0007669"/>
    <property type="project" value="UniProtKB-KW"/>
</dbReference>
<dbReference type="AlphaFoldDB" id="A0A0G0E4B6"/>
<keyword evidence="6" id="KW-0067">ATP-binding</keyword>
<keyword evidence="4" id="KW-0808">Transferase</keyword>
<keyword evidence="5" id="KW-0547">Nucleotide-binding</keyword>
<evidence type="ECO:0000256" key="2">
    <source>
        <dbReference type="ARBA" id="ARBA00022630"/>
    </source>
</evidence>
<dbReference type="Gene3D" id="2.40.30.30">
    <property type="entry name" value="Riboflavin kinase-like"/>
    <property type="match status" value="1"/>
</dbReference>
<dbReference type="Proteomes" id="UP000034581">
    <property type="component" value="Unassembled WGS sequence"/>
</dbReference>
<organism evidence="9 10">
    <name type="scientific">candidate division CPR3 bacterium GW2011_GWF2_35_18</name>
    <dbReference type="NCBI Taxonomy" id="1618350"/>
    <lineage>
        <taxon>Bacteria</taxon>
        <taxon>Bacteria division CPR3</taxon>
    </lineage>
</organism>
<dbReference type="PATRIC" id="fig|1618350.3.peg.96"/>
<evidence type="ECO:0000313" key="9">
    <source>
        <dbReference type="EMBL" id="KKP70180.1"/>
    </source>
</evidence>
<dbReference type="SMART" id="SM00904">
    <property type="entry name" value="Flavokinase"/>
    <property type="match status" value="1"/>
</dbReference>
<evidence type="ECO:0000256" key="5">
    <source>
        <dbReference type="ARBA" id="ARBA00022741"/>
    </source>
</evidence>
<comment type="caution">
    <text evidence="9">The sequence shown here is derived from an EMBL/GenBank/DDBJ whole genome shotgun (WGS) entry which is preliminary data.</text>
</comment>
<dbReference type="InterPro" id="IPR015865">
    <property type="entry name" value="Riboflavin_kinase_bac/euk"/>
</dbReference>
<protein>
    <recommendedName>
        <fullName evidence="1">riboflavin kinase</fullName>
        <ecNumber evidence="1">2.7.1.26</ecNumber>
    </recommendedName>
</protein>
<evidence type="ECO:0000259" key="8">
    <source>
        <dbReference type="SMART" id="SM00904"/>
    </source>
</evidence>
<reference evidence="9 10" key="1">
    <citation type="journal article" date="2015" name="Nature">
        <title>rRNA introns, odd ribosomes, and small enigmatic genomes across a large radiation of phyla.</title>
        <authorList>
            <person name="Brown C.T."/>
            <person name="Hug L.A."/>
            <person name="Thomas B.C."/>
            <person name="Sharon I."/>
            <person name="Castelle C.J."/>
            <person name="Singh A."/>
            <person name="Wilkins M.J."/>
            <person name="Williams K.H."/>
            <person name="Banfield J.F."/>
        </authorList>
    </citation>
    <scope>NUCLEOTIDE SEQUENCE [LARGE SCALE GENOMIC DNA]</scope>
</reference>
<dbReference type="GO" id="GO:0008531">
    <property type="term" value="F:riboflavin kinase activity"/>
    <property type="evidence" value="ECO:0007669"/>
    <property type="project" value="UniProtKB-EC"/>
</dbReference>
<dbReference type="GO" id="GO:0009398">
    <property type="term" value="P:FMN biosynthetic process"/>
    <property type="evidence" value="ECO:0007669"/>
    <property type="project" value="TreeGrafter"/>
</dbReference>
<feature type="domain" description="Riboflavin kinase" evidence="8">
    <location>
        <begin position="9"/>
        <end position="129"/>
    </location>
</feature>
<accession>A0A0G0E4B6</accession>
<gene>
    <name evidence="9" type="ORF">UR67_C0001G0089</name>
</gene>
<keyword evidence="2" id="KW-0285">Flavoprotein</keyword>
<evidence type="ECO:0000256" key="3">
    <source>
        <dbReference type="ARBA" id="ARBA00022643"/>
    </source>
</evidence>
<dbReference type="SUPFAM" id="SSF82114">
    <property type="entry name" value="Riboflavin kinase-like"/>
    <property type="match status" value="1"/>
</dbReference>
<dbReference type="EC" id="2.7.1.26" evidence="1"/>
<dbReference type="PANTHER" id="PTHR22749">
    <property type="entry name" value="RIBOFLAVIN KINASE/FMN ADENYLYLTRANSFERASE"/>
    <property type="match status" value="1"/>
</dbReference>
<name>A0A0G0E4B6_UNCC3</name>
<dbReference type="STRING" id="1618350.UR67_C0001G0089"/>
<dbReference type="GO" id="GO:0009231">
    <property type="term" value="P:riboflavin biosynthetic process"/>
    <property type="evidence" value="ECO:0007669"/>
    <property type="project" value="InterPro"/>
</dbReference>
<dbReference type="InterPro" id="IPR023468">
    <property type="entry name" value="Riboflavin_kinase"/>
</dbReference>
<comment type="catalytic activity">
    <reaction evidence="7">
        <text>riboflavin + ATP = FMN + ADP + H(+)</text>
        <dbReference type="Rhea" id="RHEA:14357"/>
        <dbReference type="ChEBI" id="CHEBI:15378"/>
        <dbReference type="ChEBI" id="CHEBI:30616"/>
        <dbReference type="ChEBI" id="CHEBI:57986"/>
        <dbReference type="ChEBI" id="CHEBI:58210"/>
        <dbReference type="ChEBI" id="CHEBI:456216"/>
        <dbReference type="EC" id="2.7.1.26"/>
    </reaction>
</comment>
<dbReference type="Pfam" id="PF01687">
    <property type="entry name" value="Flavokinase"/>
    <property type="match status" value="1"/>
</dbReference>
<dbReference type="PANTHER" id="PTHR22749:SF6">
    <property type="entry name" value="RIBOFLAVIN KINASE"/>
    <property type="match status" value="1"/>
</dbReference>
<sequence>MKDIKDKPLFVLSNKVIKGISRGRKLGFPTANIDYPKGNVFASDGVYIVTIVLEGKEYKGVANIGAPLTFFDNRPRIDIYFFDFSESIYGKLITVSFWKKIREMHRFHSEQELIWQIEDDIKKAKMFFVKF</sequence>